<comment type="subcellular location">
    <subcellularLocation>
        <location evidence="3">Cytoplasm</location>
    </subcellularLocation>
    <text evidence="3">Associated with two foci at the outer edges of the nucleoid region in young cells, and at four foci within both cell halves in older cells.</text>
</comment>
<gene>
    <name evidence="3" type="primary">scpA</name>
    <name evidence="4" type="ORF">FC80_GL000997</name>
</gene>
<keyword evidence="3" id="KW-0963">Cytoplasm</keyword>
<keyword evidence="1 3" id="KW-0159">Chromosome partition</keyword>
<evidence type="ECO:0000256" key="2">
    <source>
        <dbReference type="ARBA" id="ARBA00044777"/>
    </source>
</evidence>
<reference evidence="4 5" key="1">
    <citation type="journal article" date="2015" name="Genome Announc.">
        <title>Expanding the biotechnology potential of lactobacilli through comparative genomics of 213 strains and associated genera.</title>
        <authorList>
            <person name="Sun Z."/>
            <person name="Harris H.M."/>
            <person name="McCann A."/>
            <person name="Guo C."/>
            <person name="Argimon S."/>
            <person name="Zhang W."/>
            <person name="Yang X."/>
            <person name="Jeffery I.B."/>
            <person name="Cooney J.C."/>
            <person name="Kagawa T.F."/>
            <person name="Liu W."/>
            <person name="Song Y."/>
            <person name="Salvetti E."/>
            <person name="Wrobel A."/>
            <person name="Rasinkangas P."/>
            <person name="Parkhill J."/>
            <person name="Rea M.C."/>
            <person name="O'Sullivan O."/>
            <person name="Ritari J."/>
            <person name="Douillard F.P."/>
            <person name="Paul Ross R."/>
            <person name="Yang R."/>
            <person name="Briner A.E."/>
            <person name="Felis G.E."/>
            <person name="de Vos W.M."/>
            <person name="Barrangou R."/>
            <person name="Klaenhammer T.R."/>
            <person name="Caufield P.W."/>
            <person name="Cui Y."/>
            <person name="Zhang H."/>
            <person name="O'Toole P.W."/>
        </authorList>
    </citation>
    <scope>NUCLEOTIDE SEQUENCE [LARGE SCALE GENOMIC DNA]</scope>
    <source>
        <strain evidence="4 5">DSM 21116</strain>
    </source>
</reference>
<dbReference type="HAMAP" id="MF_01805">
    <property type="entry name" value="ScpA"/>
    <property type="match status" value="1"/>
</dbReference>
<dbReference type="GO" id="GO:0006260">
    <property type="term" value="P:DNA replication"/>
    <property type="evidence" value="ECO:0007669"/>
    <property type="project" value="UniProtKB-UniRule"/>
</dbReference>
<dbReference type="GO" id="GO:0051301">
    <property type="term" value="P:cell division"/>
    <property type="evidence" value="ECO:0007669"/>
    <property type="project" value="UniProtKB-KW"/>
</dbReference>
<keyword evidence="3" id="KW-0131">Cell cycle</keyword>
<dbReference type="InterPro" id="IPR003768">
    <property type="entry name" value="ScpA"/>
</dbReference>
<comment type="subunit">
    <text evidence="3">Component of a cohesin-like complex composed of ScpA, ScpB and the Smc homodimer, in which ScpA and ScpB bind to the head domain of Smc. The presence of the three proteins is required for the association of the complex with DNA.</text>
</comment>
<protein>
    <recommendedName>
        <fullName evidence="2 3">Segregation and condensation protein A</fullName>
    </recommendedName>
</protein>
<organism evidence="4 5">
    <name type="scientific">Liquorilactobacillus cacaonum DSM 21116</name>
    <dbReference type="NCBI Taxonomy" id="1423729"/>
    <lineage>
        <taxon>Bacteria</taxon>
        <taxon>Bacillati</taxon>
        <taxon>Bacillota</taxon>
        <taxon>Bacilli</taxon>
        <taxon>Lactobacillales</taxon>
        <taxon>Lactobacillaceae</taxon>
        <taxon>Liquorilactobacillus</taxon>
    </lineage>
</organism>
<evidence type="ECO:0000256" key="3">
    <source>
        <dbReference type="HAMAP-Rule" id="MF_01805"/>
    </source>
</evidence>
<comment type="function">
    <text evidence="3">Participates in chromosomal partition during cell division. May act via the formation of a condensin-like complex containing Smc and ScpB that pull DNA away from mid-cell into both cell halves.</text>
</comment>
<dbReference type="GO" id="GO:0007059">
    <property type="term" value="P:chromosome segregation"/>
    <property type="evidence" value="ECO:0007669"/>
    <property type="project" value="UniProtKB-UniRule"/>
</dbReference>
<dbReference type="AlphaFoldDB" id="A0A0R2CRU9"/>
<sequence>MFKLEIFEGPLDLLLQLIKQNRMDIYDIPMAEITTQYIEQLHQMQTLELDIAGEYLVMASTLLNIKSKLLLPNHEELEDDNTIIDPRLELVQQLLEHQCYQMAAENLDGLFATRSLHYTREQAPEPDGVRKILLKDQQPVAMLQQAFFRLLVSKKNKITTKSHIKKENFTIEDEMTNILFLLSKQPSLTFDELFLNEEIHIEKVVTSFLAMLELTKRGTVEIIQEKYLSNIILRSV</sequence>
<comment type="similarity">
    <text evidence="3">Belongs to the ScpA family.</text>
</comment>
<evidence type="ECO:0000256" key="1">
    <source>
        <dbReference type="ARBA" id="ARBA00022829"/>
    </source>
</evidence>
<proteinExistence type="inferred from homology"/>
<dbReference type="Gene3D" id="6.10.250.2410">
    <property type="match status" value="1"/>
</dbReference>
<dbReference type="Proteomes" id="UP000051131">
    <property type="component" value="Unassembled WGS sequence"/>
</dbReference>
<accession>A0A0R2CRU9</accession>
<keyword evidence="3" id="KW-0132">Cell division</keyword>
<comment type="caution">
    <text evidence="4">The sequence shown here is derived from an EMBL/GenBank/DDBJ whole genome shotgun (WGS) entry which is preliminary data.</text>
</comment>
<dbReference type="PANTHER" id="PTHR33969">
    <property type="entry name" value="SEGREGATION AND CONDENSATION PROTEIN A"/>
    <property type="match status" value="1"/>
</dbReference>
<name>A0A0R2CRU9_9LACO</name>
<dbReference type="STRING" id="1423729.FC80_GL000997"/>
<dbReference type="PANTHER" id="PTHR33969:SF2">
    <property type="entry name" value="SEGREGATION AND CONDENSATION PROTEIN A"/>
    <property type="match status" value="1"/>
</dbReference>
<dbReference type="EMBL" id="AYZE01000014">
    <property type="protein sequence ID" value="KRM91001.1"/>
    <property type="molecule type" value="Genomic_DNA"/>
</dbReference>
<dbReference type="PATRIC" id="fig|1423729.3.peg.1010"/>
<evidence type="ECO:0000313" key="5">
    <source>
        <dbReference type="Proteomes" id="UP000051131"/>
    </source>
</evidence>
<dbReference type="Pfam" id="PF02616">
    <property type="entry name" value="SMC_ScpA"/>
    <property type="match status" value="1"/>
</dbReference>
<keyword evidence="5" id="KW-1185">Reference proteome</keyword>
<dbReference type="GO" id="GO:0005737">
    <property type="term" value="C:cytoplasm"/>
    <property type="evidence" value="ECO:0007669"/>
    <property type="project" value="UniProtKB-SubCell"/>
</dbReference>
<evidence type="ECO:0000313" key="4">
    <source>
        <dbReference type="EMBL" id="KRM91001.1"/>
    </source>
</evidence>